<proteinExistence type="predicted"/>
<accession>A0A838XTB0</accession>
<comment type="subcellular location">
    <subcellularLocation>
        <location evidence="1">Membrane</location>
        <topology evidence="1">Multi-pass membrane protein</topology>
    </subcellularLocation>
</comment>
<feature type="transmembrane region" description="Helical" evidence="5">
    <location>
        <begin position="242"/>
        <end position="261"/>
    </location>
</feature>
<dbReference type="PANTHER" id="PTHR37955">
    <property type="entry name" value="TELLURITE RESISTANCE PROTEIN TEHA"/>
    <property type="match status" value="1"/>
</dbReference>
<dbReference type="InterPro" id="IPR038665">
    <property type="entry name" value="Voltage-dep_anion_channel_sf"/>
</dbReference>
<gene>
    <name evidence="6" type="ORF">H1W37_08955</name>
</gene>
<evidence type="ECO:0000256" key="5">
    <source>
        <dbReference type="SAM" id="Phobius"/>
    </source>
</evidence>
<feature type="transmembrane region" description="Helical" evidence="5">
    <location>
        <begin position="267"/>
        <end position="288"/>
    </location>
</feature>
<dbReference type="AlphaFoldDB" id="A0A838XTB0"/>
<feature type="transmembrane region" description="Helical" evidence="5">
    <location>
        <begin position="89"/>
        <end position="107"/>
    </location>
</feature>
<dbReference type="GO" id="GO:0005886">
    <property type="term" value="C:plasma membrane"/>
    <property type="evidence" value="ECO:0007669"/>
    <property type="project" value="TreeGrafter"/>
</dbReference>
<feature type="transmembrane region" description="Helical" evidence="5">
    <location>
        <begin position="151"/>
        <end position="169"/>
    </location>
</feature>
<dbReference type="InterPro" id="IPR004695">
    <property type="entry name" value="SLAC1/Mae1/Ssu1/TehA"/>
</dbReference>
<keyword evidence="4 5" id="KW-0472">Membrane</keyword>
<evidence type="ECO:0008006" key="8">
    <source>
        <dbReference type="Google" id="ProtNLM"/>
    </source>
</evidence>
<name>A0A838XTB0_9HYPH</name>
<comment type="caution">
    <text evidence="6">The sequence shown here is derived from an EMBL/GenBank/DDBJ whole genome shotgun (WGS) entry which is preliminary data.</text>
</comment>
<feature type="transmembrane region" description="Helical" evidence="5">
    <location>
        <begin position="211"/>
        <end position="233"/>
    </location>
</feature>
<dbReference type="Pfam" id="PF03595">
    <property type="entry name" value="SLAC1"/>
    <property type="match status" value="1"/>
</dbReference>
<feature type="transmembrane region" description="Helical" evidence="5">
    <location>
        <begin position="128"/>
        <end position="145"/>
    </location>
</feature>
<evidence type="ECO:0000313" key="7">
    <source>
        <dbReference type="Proteomes" id="UP000559404"/>
    </source>
</evidence>
<keyword evidence="2 5" id="KW-0812">Transmembrane</keyword>
<evidence type="ECO:0000313" key="6">
    <source>
        <dbReference type="EMBL" id="MBA4611776.1"/>
    </source>
</evidence>
<dbReference type="Gene3D" id="1.50.10.150">
    <property type="entry name" value="Voltage-dependent anion channel"/>
    <property type="match status" value="1"/>
</dbReference>
<sequence>MTLGFAETGNAWRWATESLQLSAIPGEILQGLAVVSCAWWLLLYLNKWISYRAQAVAELRDPVQASFFALLPESLLLTALSLAPYVPEFALITFWVGSLLNILYASIRLSRFWVSDRSKEHTTPSMHLVYTASVLVNSLAAAHFGYMEFAWILFGMGAISWLILDSVITDRLFTAGLDVRFRNFMGIYMAPSAVAFVAYQEIAKADLNLIVVYALLGYAVFTAVTVVFSLAWLRQQAFAPGYWAYTFGMSTLTQGFLMLYRTAPNPWLYYSSIVLLTLSTVLLLYVLIGTISMLVQRKYYPVPS</sequence>
<dbReference type="Proteomes" id="UP000559404">
    <property type="component" value="Unassembled WGS sequence"/>
</dbReference>
<feature type="transmembrane region" description="Helical" evidence="5">
    <location>
        <begin position="28"/>
        <end position="45"/>
    </location>
</feature>
<dbReference type="GO" id="GO:0046583">
    <property type="term" value="F:monoatomic cation efflux transmembrane transporter activity"/>
    <property type="evidence" value="ECO:0007669"/>
    <property type="project" value="TreeGrafter"/>
</dbReference>
<dbReference type="EMBL" id="JACEON010000006">
    <property type="protein sequence ID" value="MBA4611776.1"/>
    <property type="molecule type" value="Genomic_DNA"/>
</dbReference>
<protein>
    <recommendedName>
        <fullName evidence="8">Tellurite resistance protein</fullName>
    </recommendedName>
</protein>
<evidence type="ECO:0000256" key="4">
    <source>
        <dbReference type="ARBA" id="ARBA00023136"/>
    </source>
</evidence>
<keyword evidence="7" id="KW-1185">Reference proteome</keyword>
<evidence type="ECO:0000256" key="2">
    <source>
        <dbReference type="ARBA" id="ARBA00022692"/>
    </source>
</evidence>
<keyword evidence="3 5" id="KW-1133">Transmembrane helix</keyword>
<reference evidence="6 7" key="2">
    <citation type="submission" date="2020-08" db="EMBL/GenBank/DDBJ databases">
        <title>Stappia taiwanensis sp. nov., isolated from a coastal thermal spring.</title>
        <authorList>
            <person name="Kampfer P."/>
        </authorList>
    </citation>
    <scope>NUCLEOTIDE SEQUENCE [LARGE SCALE GENOMIC DNA]</scope>
    <source>
        <strain evidence="6 7">DSM 23284</strain>
    </source>
</reference>
<feature type="transmembrane region" description="Helical" evidence="5">
    <location>
        <begin position="181"/>
        <end position="199"/>
    </location>
</feature>
<dbReference type="InterPro" id="IPR052951">
    <property type="entry name" value="Tellurite_res_ion_channel"/>
</dbReference>
<evidence type="ECO:0000256" key="3">
    <source>
        <dbReference type="ARBA" id="ARBA00022989"/>
    </source>
</evidence>
<evidence type="ECO:0000256" key="1">
    <source>
        <dbReference type="ARBA" id="ARBA00004141"/>
    </source>
</evidence>
<reference evidence="6 7" key="1">
    <citation type="submission" date="2020-07" db="EMBL/GenBank/DDBJ databases">
        <authorList>
            <person name="Li M."/>
        </authorList>
    </citation>
    <scope>NUCLEOTIDE SEQUENCE [LARGE SCALE GENOMIC DNA]</scope>
    <source>
        <strain evidence="6 7">DSM 23284</strain>
    </source>
</reference>
<organism evidence="6 7">
    <name type="scientific">Stappia taiwanensis</name>
    <dbReference type="NCBI Taxonomy" id="992267"/>
    <lineage>
        <taxon>Bacteria</taxon>
        <taxon>Pseudomonadati</taxon>
        <taxon>Pseudomonadota</taxon>
        <taxon>Alphaproteobacteria</taxon>
        <taxon>Hyphomicrobiales</taxon>
        <taxon>Stappiaceae</taxon>
        <taxon>Stappia</taxon>
    </lineage>
</organism>
<dbReference type="PANTHER" id="PTHR37955:SF1">
    <property type="entry name" value="DEP DOMAIN-CONTAINING PROTEIN"/>
    <property type="match status" value="1"/>
</dbReference>